<sequence>MDAEVAHAAVFAVGGKRALPVDGLCQIHVRRVLDGKFRFDDLTENAFFVPFYHFLHGGIKRKLTGAAHQNLRVLVHGHLNLAKRFQIQPERLFADQVLARADHVAIHFGVQMVRNRGVYRFHFGILQHLVIVAVKIFRVRIAAEPLQIRLACVARGNNNRARQILRQVQPAQRRACEFTPHQPAADDAETNGLFRHGFLPPSFQGICRTCPAGCAASLLSR</sequence>
<dbReference type="EMBL" id="VSSQ01016185">
    <property type="protein sequence ID" value="MPM57276.1"/>
    <property type="molecule type" value="Genomic_DNA"/>
</dbReference>
<protein>
    <submittedName>
        <fullName evidence="1">Uncharacterized protein</fullName>
    </submittedName>
</protein>
<gene>
    <name evidence="1" type="ORF">SDC9_104098</name>
</gene>
<proteinExistence type="predicted"/>
<name>A0A645AWV8_9ZZZZ</name>
<dbReference type="AlphaFoldDB" id="A0A645AWV8"/>
<reference evidence="1" key="1">
    <citation type="submission" date="2019-08" db="EMBL/GenBank/DDBJ databases">
        <authorList>
            <person name="Kucharzyk K."/>
            <person name="Murdoch R.W."/>
            <person name="Higgins S."/>
            <person name="Loffler F."/>
        </authorList>
    </citation>
    <scope>NUCLEOTIDE SEQUENCE</scope>
</reference>
<organism evidence="1">
    <name type="scientific">bioreactor metagenome</name>
    <dbReference type="NCBI Taxonomy" id="1076179"/>
    <lineage>
        <taxon>unclassified sequences</taxon>
        <taxon>metagenomes</taxon>
        <taxon>ecological metagenomes</taxon>
    </lineage>
</organism>
<accession>A0A645AWV8</accession>
<evidence type="ECO:0000313" key="1">
    <source>
        <dbReference type="EMBL" id="MPM57276.1"/>
    </source>
</evidence>
<comment type="caution">
    <text evidence="1">The sequence shown here is derived from an EMBL/GenBank/DDBJ whole genome shotgun (WGS) entry which is preliminary data.</text>
</comment>